<dbReference type="Proteomes" id="UP000261340">
    <property type="component" value="Unplaced"/>
</dbReference>
<dbReference type="AlphaFoldDB" id="A0A3Q0S4P9"/>
<dbReference type="Ensembl" id="ENSACIT00000020336.1">
    <property type="protein sequence ID" value="ENSACIP00000019809.1"/>
    <property type="gene ID" value="ENSACIG00000015407.1"/>
</dbReference>
<sequence length="160" mass="18440">MILFNRFPGKVIDHTSDINGHWLIVITEINDENFILVCVYGYNERGKNKMVISDLCKHITDSMHAYSTNKIIVGGDFNLVPDLWLDRNPPKVKYHKYDDLLAELMNSANLIDYWRVKNPGSLRFSWFHCILLLPVLSTSPLLLSPFCMAVMLLYQSCSES</sequence>
<dbReference type="Gene3D" id="3.60.10.10">
    <property type="entry name" value="Endonuclease/exonuclease/phosphatase"/>
    <property type="match status" value="1"/>
</dbReference>
<reference evidence="1" key="2">
    <citation type="submission" date="2025-09" db="UniProtKB">
        <authorList>
            <consortium name="Ensembl"/>
        </authorList>
    </citation>
    <scope>IDENTIFICATION</scope>
</reference>
<reference evidence="1" key="1">
    <citation type="submission" date="2025-08" db="UniProtKB">
        <authorList>
            <consortium name="Ensembl"/>
        </authorList>
    </citation>
    <scope>IDENTIFICATION</scope>
</reference>
<dbReference type="SUPFAM" id="SSF56219">
    <property type="entry name" value="DNase I-like"/>
    <property type="match status" value="1"/>
</dbReference>
<dbReference type="InterPro" id="IPR036691">
    <property type="entry name" value="Endo/exonu/phosph_ase_sf"/>
</dbReference>
<keyword evidence="2" id="KW-1185">Reference proteome</keyword>
<evidence type="ECO:0008006" key="3">
    <source>
        <dbReference type="Google" id="ProtNLM"/>
    </source>
</evidence>
<protein>
    <recommendedName>
        <fullName evidence="3">Endonuclease/exonuclease/phosphatase domain-containing protein</fullName>
    </recommendedName>
</protein>
<accession>A0A3Q0S4P9</accession>
<name>A0A3Q0S4P9_AMPCI</name>
<evidence type="ECO:0000313" key="2">
    <source>
        <dbReference type="Proteomes" id="UP000261340"/>
    </source>
</evidence>
<organism evidence="1 2">
    <name type="scientific">Amphilophus citrinellus</name>
    <name type="common">Midas cichlid</name>
    <name type="synonym">Cichlasoma citrinellum</name>
    <dbReference type="NCBI Taxonomy" id="61819"/>
    <lineage>
        <taxon>Eukaryota</taxon>
        <taxon>Metazoa</taxon>
        <taxon>Chordata</taxon>
        <taxon>Craniata</taxon>
        <taxon>Vertebrata</taxon>
        <taxon>Euteleostomi</taxon>
        <taxon>Actinopterygii</taxon>
        <taxon>Neopterygii</taxon>
        <taxon>Teleostei</taxon>
        <taxon>Neoteleostei</taxon>
        <taxon>Acanthomorphata</taxon>
        <taxon>Ovalentaria</taxon>
        <taxon>Cichlomorphae</taxon>
        <taxon>Cichliformes</taxon>
        <taxon>Cichlidae</taxon>
        <taxon>New World cichlids</taxon>
        <taxon>Cichlasomatinae</taxon>
        <taxon>Heroini</taxon>
        <taxon>Amphilophus</taxon>
    </lineage>
</organism>
<dbReference type="OMA" id="INGHWLI"/>
<dbReference type="STRING" id="61819.ENSACIP00000019809"/>
<evidence type="ECO:0000313" key="1">
    <source>
        <dbReference type="Ensembl" id="ENSACIP00000019809.1"/>
    </source>
</evidence>
<proteinExistence type="predicted"/>
<dbReference type="GeneTree" id="ENSGT00940000177017"/>